<evidence type="ECO:0000256" key="4">
    <source>
        <dbReference type="SAM" id="MobiDB-lite"/>
    </source>
</evidence>
<evidence type="ECO:0000259" key="5">
    <source>
        <dbReference type="PROSITE" id="PS50901"/>
    </source>
</evidence>
<evidence type="ECO:0000256" key="3">
    <source>
        <dbReference type="PROSITE-ProRule" id="PRU00289"/>
    </source>
</evidence>
<keyword evidence="6" id="KW-0131">Cell cycle</keyword>
<comment type="caution">
    <text evidence="6">The sequence shown here is derived from an EMBL/GenBank/DDBJ whole genome shotgun (WGS) entry which is preliminary data.</text>
</comment>
<dbReference type="OrthoDB" id="9807790at2"/>
<dbReference type="InterPro" id="IPR027417">
    <property type="entry name" value="P-loop_NTPase"/>
</dbReference>
<dbReference type="GO" id="GO:0003677">
    <property type="term" value="F:DNA binding"/>
    <property type="evidence" value="ECO:0007669"/>
    <property type="project" value="InterPro"/>
</dbReference>
<dbReference type="Gene3D" id="3.40.50.300">
    <property type="entry name" value="P-loop containing nucleotide triphosphate hydrolases"/>
    <property type="match status" value="1"/>
</dbReference>
<feature type="region of interest" description="Disordered" evidence="4">
    <location>
        <begin position="469"/>
        <end position="500"/>
    </location>
</feature>
<organism evidence="6 7">
    <name type="scientific">Bifidobacterium primatium</name>
    <dbReference type="NCBI Taxonomy" id="2045438"/>
    <lineage>
        <taxon>Bacteria</taxon>
        <taxon>Bacillati</taxon>
        <taxon>Actinomycetota</taxon>
        <taxon>Actinomycetes</taxon>
        <taxon>Bifidobacteriales</taxon>
        <taxon>Bifidobacteriaceae</taxon>
        <taxon>Bifidobacterium</taxon>
    </lineage>
</organism>
<dbReference type="PANTHER" id="PTHR22683">
    <property type="entry name" value="SPORULATION PROTEIN RELATED"/>
    <property type="match status" value="1"/>
</dbReference>
<accession>A0A2M9H8Q6</accession>
<evidence type="ECO:0000256" key="2">
    <source>
        <dbReference type="ARBA" id="ARBA00022840"/>
    </source>
</evidence>
<feature type="region of interest" description="Disordered" evidence="4">
    <location>
        <begin position="53"/>
        <end position="74"/>
    </location>
</feature>
<protein>
    <submittedName>
        <fullName evidence="6">Cell division protein FtsK</fullName>
    </submittedName>
</protein>
<proteinExistence type="predicted"/>
<sequence>MAISMVAPVLGQFALLVMMIAERRWMFLCLVIPGLIGCLASAIAAMAAHRRRTVSEASSDTGQPPPDGRDAMRPDAARCATLRPRLESLLGLEPSRPDHLWRRIARNWHEASEAQRIRKQTVLDGMHAVAVGESDKGRTTTLNLPKAGPHALVAGTTGSGKSVLLESWCLSLACRFPPSMLNFVFLDFKGGAAFRVLHRLPHTVGFVSDLNLDHAVRALRAIETELRRRERVVAEHHVAGTDELDDPPPRLVVVIDEFHALRQQLPDYMTQLVALASLGRSLGMHLIACTQNPMGQIGGDMKANIGLNICLRVRDPLQSTELLGVRDAAFISPQHPGLAYLFDGERRMAFRCAMPVSATALTHGCDHARRFLNEIEATPLFSPPLPNMVEWPGLDTVSKRPLDAVSLGLLDLGVRLEALELPLDSGNIAIVGPERRGKTSVLGLIRRQLAARPGLEIVDVTVSGTGYERTTTMGSAPWHEGRRSSATRAEDAPPPPPRSTRIWLVDDADALLDPLYTDALHDEFMRTLADPHTPVVFALSSPRHLRFPDHCTIRVLFPTGDRTSDMMAGIPSQALSSCTDDDWRTPGRAMLLIHGQARLIQCFRLAEE</sequence>
<keyword evidence="7" id="KW-1185">Reference proteome</keyword>
<dbReference type="GO" id="GO:0051301">
    <property type="term" value="P:cell division"/>
    <property type="evidence" value="ECO:0007669"/>
    <property type="project" value="UniProtKB-KW"/>
</dbReference>
<dbReference type="PROSITE" id="PS50901">
    <property type="entry name" value="FTSK"/>
    <property type="match status" value="1"/>
</dbReference>
<dbReference type="SUPFAM" id="SSF52540">
    <property type="entry name" value="P-loop containing nucleoside triphosphate hydrolases"/>
    <property type="match status" value="2"/>
</dbReference>
<dbReference type="Proteomes" id="UP000229095">
    <property type="component" value="Unassembled WGS sequence"/>
</dbReference>
<keyword evidence="6" id="KW-0132">Cell division</keyword>
<dbReference type="EMBL" id="PEBI01000003">
    <property type="protein sequence ID" value="PJM73190.1"/>
    <property type="molecule type" value="Genomic_DNA"/>
</dbReference>
<dbReference type="CDD" id="cd01127">
    <property type="entry name" value="TrwB_TraG_TraD_VirD4"/>
    <property type="match status" value="1"/>
</dbReference>
<keyword evidence="1 3" id="KW-0547">Nucleotide-binding</keyword>
<dbReference type="Pfam" id="PF01580">
    <property type="entry name" value="FtsK_SpoIIIE"/>
    <property type="match status" value="1"/>
</dbReference>
<feature type="binding site" evidence="3">
    <location>
        <begin position="155"/>
        <end position="162"/>
    </location>
    <ligand>
        <name>ATP</name>
        <dbReference type="ChEBI" id="CHEBI:30616"/>
    </ligand>
</feature>
<dbReference type="InterPro" id="IPR002543">
    <property type="entry name" value="FtsK_dom"/>
</dbReference>
<name>A0A2M9H8Q6_9BIFI</name>
<dbReference type="GO" id="GO:0005524">
    <property type="term" value="F:ATP binding"/>
    <property type="evidence" value="ECO:0007669"/>
    <property type="project" value="UniProtKB-UniRule"/>
</dbReference>
<gene>
    <name evidence="6" type="ORF">CS006_07555</name>
</gene>
<dbReference type="SMART" id="SM00382">
    <property type="entry name" value="AAA"/>
    <property type="match status" value="2"/>
</dbReference>
<evidence type="ECO:0000256" key="1">
    <source>
        <dbReference type="ARBA" id="ARBA00022741"/>
    </source>
</evidence>
<feature type="compositionally biased region" description="Basic and acidic residues" evidence="4">
    <location>
        <begin position="479"/>
        <end position="491"/>
    </location>
</feature>
<evidence type="ECO:0000313" key="6">
    <source>
        <dbReference type="EMBL" id="PJM73190.1"/>
    </source>
</evidence>
<dbReference type="InterPro" id="IPR050206">
    <property type="entry name" value="FtsK/SpoIIIE/SftA"/>
</dbReference>
<evidence type="ECO:0000313" key="7">
    <source>
        <dbReference type="Proteomes" id="UP000229095"/>
    </source>
</evidence>
<dbReference type="AlphaFoldDB" id="A0A2M9H8Q6"/>
<dbReference type="PANTHER" id="PTHR22683:SF1">
    <property type="entry name" value="TYPE VII SECRETION SYSTEM PROTEIN ESSC"/>
    <property type="match status" value="1"/>
</dbReference>
<dbReference type="InterPro" id="IPR003593">
    <property type="entry name" value="AAA+_ATPase"/>
</dbReference>
<keyword evidence="2 3" id="KW-0067">ATP-binding</keyword>
<feature type="domain" description="FtsK" evidence="5">
    <location>
        <begin position="137"/>
        <end position="320"/>
    </location>
</feature>
<reference evidence="6 7" key="1">
    <citation type="submission" date="2017-10" db="EMBL/GenBank/DDBJ databases">
        <title>Draft genome sequences of strains TRE 1, TRE 9, TRE H and TRI 7, isolated from tamarins, belonging to four potential novel Bifidobacterium species.</title>
        <authorList>
            <person name="Mattarelli P."/>
            <person name="Modesto M."/>
            <person name="Puglisi E."/>
            <person name="Morelli L."/>
            <person name="Spezio C."/>
            <person name="Bonetti A."/>
            <person name="Sandri C."/>
        </authorList>
    </citation>
    <scope>NUCLEOTIDE SEQUENCE [LARGE SCALE GENOMIC DNA]</scope>
    <source>
        <strain evidence="7">TRE1</strain>
    </source>
</reference>